<dbReference type="Pfam" id="PF13517">
    <property type="entry name" value="FG-GAP_3"/>
    <property type="match status" value="1"/>
</dbReference>
<feature type="domain" description="Secretion system C-terminal sorting" evidence="2">
    <location>
        <begin position="184"/>
        <end position="245"/>
    </location>
</feature>
<keyword evidence="4" id="KW-1185">Reference proteome</keyword>
<dbReference type="InterPro" id="IPR013517">
    <property type="entry name" value="FG-GAP"/>
</dbReference>
<dbReference type="InterPro" id="IPR028994">
    <property type="entry name" value="Integrin_alpha_N"/>
</dbReference>
<proteinExistence type="predicted"/>
<reference evidence="3 4" key="1">
    <citation type="submission" date="2020-01" db="EMBL/GenBank/DDBJ databases">
        <authorList>
            <person name="Kim M.K."/>
        </authorList>
    </citation>
    <scope>NUCLEOTIDE SEQUENCE [LARGE SCALE GENOMIC DNA]</scope>
    <source>
        <strain evidence="3 4">172606-1</strain>
    </source>
</reference>
<dbReference type="AlphaFoldDB" id="A0A6C0GE71"/>
<gene>
    <name evidence="3" type="ORF">GXP67_06140</name>
</gene>
<evidence type="ECO:0000256" key="1">
    <source>
        <dbReference type="ARBA" id="ARBA00022729"/>
    </source>
</evidence>
<protein>
    <submittedName>
        <fullName evidence="3">T9SS type A sorting domain-containing protein</fullName>
    </submittedName>
</protein>
<organism evidence="3 4">
    <name type="scientific">Rhodocytophaga rosea</name>
    <dbReference type="NCBI Taxonomy" id="2704465"/>
    <lineage>
        <taxon>Bacteria</taxon>
        <taxon>Pseudomonadati</taxon>
        <taxon>Bacteroidota</taxon>
        <taxon>Cytophagia</taxon>
        <taxon>Cytophagales</taxon>
        <taxon>Rhodocytophagaceae</taxon>
        <taxon>Rhodocytophaga</taxon>
    </lineage>
</organism>
<dbReference type="InterPro" id="IPR026444">
    <property type="entry name" value="Secre_tail"/>
</dbReference>
<dbReference type="EMBL" id="CP048222">
    <property type="protein sequence ID" value="QHT66266.1"/>
    <property type="molecule type" value="Genomic_DNA"/>
</dbReference>
<accession>A0A6C0GE71</accession>
<dbReference type="PANTHER" id="PTHR46580">
    <property type="entry name" value="SENSOR KINASE-RELATED"/>
    <property type="match status" value="1"/>
</dbReference>
<evidence type="ECO:0000313" key="4">
    <source>
        <dbReference type="Proteomes" id="UP000480178"/>
    </source>
</evidence>
<keyword evidence="1" id="KW-0732">Signal</keyword>
<name>A0A6C0GE71_9BACT</name>
<dbReference type="Proteomes" id="UP000480178">
    <property type="component" value="Chromosome"/>
</dbReference>
<dbReference type="KEGG" id="rhoz:GXP67_06140"/>
<dbReference type="Gene3D" id="2.30.30.100">
    <property type="match status" value="2"/>
</dbReference>
<dbReference type="SUPFAM" id="SSF69318">
    <property type="entry name" value="Integrin alpha N-terminal domain"/>
    <property type="match status" value="1"/>
</dbReference>
<dbReference type="NCBIfam" id="TIGR04183">
    <property type="entry name" value="Por_Secre_tail"/>
    <property type="match status" value="1"/>
</dbReference>
<evidence type="ECO:0000313" key="3">
    <source>
        <dbReference type="EMBL" id="QHT66266.1"/>
    </source>
</evidence>
<sequence>MSNYGSASVSVRFNNGRGVFSGTAQVAVGSNPAGVVLADFDRDRDLDLAVANSGTGTVSVRLNNGQGVFAATAEVAAGAGTWGVLAGDVDGDGDLDVVTANNGAGNVSVRLNNGQGMFSGSTQVVVGSSPRGIAAADVDGDGDLDLVTANYLAAACSVLFNRSLSQISSIARVDNDDIEQRSVIYSNPFAGDLTLKVGSKETEKLLITIIDAYGKVVYVNDNHTTNLSITLHPDIPAGVYILQARYGTFIRIFRIVKIE</sequence>
<evidence type="ECO:0000259" key="2">
    <source>
        <dbReference type="Pfam" id="PF18962"/>
    </source>
</evidence>
<dbReference type="Pfam" id="PF18962">
    <property type="entry name" value="Por_Secre_tail"/>
    <property type="match status" value="1"/>
</dbReference>
<dbReference type="PANTHER" id="PTHR46580:SF2">
    <property type="entry name" value="MAM DOMAIN-CONTAINING PROTEIN"/>
    <property type="match status" value="1"/>
</dbReference>